<sequence length="280" mass="31602">MRKELILQQLLKIQQLKSEISKRIWKHSLPVWEIDKDKFNGKGEALTKDVIKARVERLAEQLIKEHPNSNPVLISLMDGALPFSNLLQHALNERGYQYTYTTMQASSYGNHTVSGELKIGAMPKVHLGGRTVFVVDDVCETGKTYLKIRELFNNMGAKQVSLVVLVDKVQQRTPNYSPEYVGFEIPSDAFIVGMGLDYYGELRNELEIRGVDPAFSANEEEQKLLESEEALNKELVQIIAAEKLPKLSGSDHTFIGNMTTKDSSHLITEHKPVAEMFSLN</sequence>
<comment type="catalytic activity">
    <reaction evidence="2">
        <text>IMP + diphosphate = hypoxanthine + 5-phospho-alpha-D-ribose 1-diphosphate</text>
        <dbReference type="Rhea" id="RHEA:17973"/>
        <dbReference type="ChEBI" id="CHEBI:17368"/>
        <dbReference type="ChEBI" id="CHEBI:33019"/>
        <dbReference type="ChEBI" id="CHEBI:58017"/>
        <dbReference type="ChEBI" id="CHEBI:58053"/>
        <dbReference type="EC" id="2.4.2.8"/>
    </reaction>
    <physiologicalReaction direction="right-to-left" evidence="2">
        <dbReference type="Rhea" id="RHEA:17975"/>
    </physiologicalReaction>
</comment>
<organism evidence="4 5">
    <name type="scientific">Legionella jordanis</name>
    <dbReference type="NCBI Taxonomy" id="456"/>
    <lineage>
        <taxon>Bacteria</taxon>
        <taxon>Pseudomonadati</taxon>
        <taxon>Pseudomonadota</taxon>
        <taxon>Gammaproteobacteria</taxon>
        <taxon>Legionellales</taxon>
        <taxon>Legionellaceae</taxon>
        <taxon>Legionella</taxon>
    </lineage>
</organism>
<dbReference type="PANTHER" id="PTHR43340:SF1">
    <property type="entry name" value="HYPOXANTHINE PHOSPHORIBOSYLTRANSFERASE"/>
    <property type="match status" value="1"/>
</dbReference>
<dbReference type="SUPFAM" id="SSF53271">
    <property type="entry name" value="PRTase-like"/>
    <property type="match status" value="1"/>
</dbReference>
<accession>A0A0W0VGA3</accession>
<comment type="caution">
    <text evidence="4">The sequence shown here is derived from an EMBL/GenBank/DDBJ whole genome shotgun (WGS) entry which is preliminary data.</text>
</comment>
<evidence type="ECO:0000313" key="5">
    <source>
        <dbReference type="Proteomes" id="UP000055035"/>
    </source>
</evidence>
<gene>
    <name evidence="4" type="primary">ppt_1</name>
    <name evidence="4" type="ORF">Ljor_0080</name>
</gene>
<feature type="domain" description="Phosphoribosyltransferase" evidence="3">
    <location>
        <begin position="51"/>
        <end position="198"/>
    </location>
</feature>
<evidence type="ECO:0000259" key="3">
    <source>
        <dbReference type="Pfam" id="PF00156"/>
    </source>
</evidence>
<dbReference type="EC" id="2.4.2.8" evidence="4"/>
<dbReference type="GO" id="GO:0046100">
    <property type="term" value="P:hypoxanthine metabolic process"/>
    <property type="evidence" value="ECO:0007669"/>
    <property type="project" value="TreeGrafter"/>
</dbReference>
<dbReference type="PANTHER" id="PTHR43340">
    <property type="entry name" value="HYPOXANTHINE-GUANINE PHOSPHORIBOSYLTRANSFERASE"/>
    <property type="match status" value="1"/>
</dbReference>
<evidence type="ECO:0000313" key="4">
    <source>
        <dbReference type="EMBL" id="KTD19114.1"/>
    </source>
</evidence>
<dbReference type="AlphaFoldDB" id="A0A0W0VGA3"/>
<dbReference type="GO" id="GO:0004422">
    <property type="term" value="F:hypoxanthine phosphoribosyltransferase activity"/>
    <property type="evidence" value="ECO:0007669"/>
    <property type="project" value="TreeGrafter"/>
</dbReference>
<keyword evidence="4" id="KW-0328">Glycosyltransferase</keyword>
<name>A0A0W0VGA3_9GAMM</name>
<dbReference type="InterPro" id="IPR000836">
    <property type="entry name" value="PRTase_dom"/>
</dbReference>
<dbReference type="GO" id="GO:0032263">
    <property type="term" value="P:GMP salvage"/>
    <property type="evidence" value="ECO:0007669"/>
    <property type="project" value="TreeGrafter"/>
</dbReference>
<keyword evidence="5" id="KW-1185">Reference proteome</keyword>
<reference evidence="4 5" key="1">
    <citation type="submission" date="2015-11" db="EMBL/GenBank/DDBJ databases">
        <title>Genomic analysis of 38 Legionella species identifies large and diverse effector repertoires.</title>
        <authorList>
            <person name="Burstein D."/>
            <person name="Amaro F."/>
            <person name="Zusman T."/>
            <person name="Lifshitz Z."/>
            <person name="Cohen O."/>
            <person name="Gilbert J.A."/>
            <person name="Pupko T."/>
            <person name="Shuman H.A."/>
            <person name="Segal G."/>
        </authorList>
    </citation>
    <scope>NUCLEOTIDE SEQUENCE [LARGE SCALE GENOMIC DNA]</scope>
    <source>
        <strain evidence="4 5">BL-540</strain>
    </source>
</reference>
<dbReference type="Gene3D" id="3.40.50.2020">
    <property type="match status" value="1"/>
</dbReference>
<dbReference type="RefSeq" id="WP_058469675.1">
    <property type="nucleotide sequence ID" value="NZ_CAAAIC010000014.1"/>
</dbReference>
<proteinExistence type="predicted"/>
<dbReference type="GO" id="GO:0000287">
    <property type="term" value="F:magnesium ion binding"/>
    <property type="evidence" value="ECO:0007669"/>
    <property type="project" value="TreeGrafter"/>
</dbReference>
<evidence type="ECO:0000256" key="2">
    <source>
        <dbReference type="ARBA" id="ARBA00049402"/>
    </source>
</evidence>
<dbReference type="GO" id="GO:0006178">
    <property type="term" value="P:guanine salvage"/>
    <property type="evidence" value="ECO:0007669"/>
    <property type="project" value="TreeGrafter"/>
</dbReference>
<dbReference type="Proteomes" id="UP000055035">
    <property type="component" value="Unassembled WGS sequence"/>
</dbReference>
<keyword evidence="4" id="KW-0808">Transferase</keyword>
<dbReference type="PATRIC" id="fig|456.5.peg.93"/>
<dbReference type="GO" id="GO:0052657">
    <property type="term" value="F:guanine phosphoribosyltransferase activity"/>
    <property type="evidence" value="ECO:0007669"/>
    <property type="project" value="RHEA"/>
</dbReference>
<dbReference type="GO" id="GO:0032264">
    <property type="term" value="P:IMP salvage"/>
    <property type="evidence" value="ECO:0007669"/>
    <property type="project" value="TreeGrafter"/>
</dbReference>
<dbReference type="InterPro" id="IPR050408">
    <property type="entry name" value="HGPRT"/>
</dbReference>
<comment type="catalytic activity">
    <reaction evidence="1">
        <text>GMP + diphosphate = guanine + 5-phospho-alpha-D-ribose 1-diphosphate</text>
        <dbReference type="Rhea" id="RHEA:25424"/>
        <dbReference type="ChEBI" id="CHEBI:16235"/>
        <dbReference type="ChEBI" id="CHEBI:33019"/>
        <dbReference type="ChEBI" id="CHEBI:58017"/>
        <dbReference type="ChEBI" id="CHEBI:58115"/>
        <dbReference type="EC" id="2.4.2.8"/>
    </reaction>
    <physiologicalReaction direction="right-to-left" evidence="1">
        <dbReference type="Rhea" id="RHEA:25426"/>
    </physiologicalReaction>
</comment>
<dbReference type="STRING" id="456.Ljor_0080"/>
<dbReference type="InterPro" id="IPR029057">
    <property type="entry name" value="PRTase-like"/>
</dbReference>
<protein>
    <submittedName>
        <fullName evidence="4">Hypoxanthine-guanine phosphoribosyltransferase</fullName>
        <ecNumber evidence="4">2.4.2.8</ecNumber>
    </submittedName>
</protein>
<dbReference type="CDD" id="cd06223">
    <property type="entry name" value="PRTases_typeI"/>
    <property type="match status" value="1"/>
</dbReference>
<dbReference type="Pfam" id="PF00156">
    <property type="entry name" value="Pribosyltran"/>
    <property type="match status" value="1"/>
</dbReference>
<dbReference type="EMBL" id="LNYJ01000002">
    <property type="protein sequence ID" value="KTD19114.1"/>
    <property type="molecule type" value="Genomic_DNA"/>
</dbReference>
<evidence type="ECO:0000256" key="1">
    <source>
        <dbReference type="ARBA" id="ARBA00048811"/>
    </source>
</evidence>
<dbReference type="GO" id="GO:0005829">
    <property type="term" value="C:cytosol"/>
    <property type="evidence" value="ECO:0007669"/>
    <property type="project" value="TreeGrafter"/>
</dbReference>